<reference evidence="2" key="1">
    <citation type="submission" date="2024-04" db="EMBL/GenBank/DDBJ databases">
        <title>Salinicola lusitanus LLJ914,a marine bacterium isolated from the Okinawa Trough.</title>
        <authorList>
            <person name="Li J."/>
        </authorList>
    </citation>
    <scope>NUCLEOTIDE SEQUENCE [LARGE SCALE GENOMIC DNA]</scope>
</reference>
<organism evidence="1 2">
    <name type="scientific">Mugilogobius chulae</name>
    <name type="common">yellowstripe goby</name>
    <dbReference type="NCBI Taxonomy" id="88201"/>
    <lineage>
        <taxon>Eukaryota</taxon>
        <taxon>Metazoa</taxon>
        <taxon>Chordata</taxon>
        <taxon>Craniata</taxon>
        <taxon>Vertebrata</taxon>
        <taxon>Euteleostomi</taxon>
        <taxon>Actinopterygii</taxon>
        <taxon>Neopterygii</taxon>
        <taxon>Teleostei</taxon>
        <taxon>Neoteleostei</taxon>
        <taxon>Acanthomorphata</taxon>
        <taxon>Gobiaria</taxon>
        <taxon>Gobiiformes</taxon>
        <taxon>Gobioidei</taxon>
        <taxon>Gobiidae</taxon>
        <taxon>Gobionellinae</taxon>
        <taxon>Mugilogobius</taxon>
    </lineage>
</organism>
<sequence length="134" mass="15599">MGGRECWRGVYGERSMVYVVIEQVDDGQEYMCSHGAPQRRARRTEMVDCTPSTERGRATNDVEVLRIEPRYHNGSADLDSHCRVRDYAAIRFFIEACHEFTHETEMLYTSSTSSWRCDPVEAREKAGETRRRRS</sequence>
<dbReference type="AlphaFoldDB" id="A0AAW0NG38"/>
<name>A0AAW0NG38_9GOBI</name>
<protein>
    <submittedName>
        <fullName evidence="1">Uncharacterized protein</fullName>
    </submittedName>
</protein>
<evidence type="ECO:0000313" key="1">
    <source>
        <dbReference type="EMBL" id="KAK7891923.1"/>
    </source>
</evidence>
<dbReference type="Proteomes" id="UP001460270">
    <property type="component" value="Unassembled WGS sequence"/>
</dbReference>
<gene>
    <name evidence="1" type="ORF">WMY93_023886</name>
</gene>
<evidence type="ECO:0000313" key="2">
    <source>
        <dbReference type="Proteomes" id="UP001460270"/>
    </source>
</evidence>
<accession>A0AAW0NG38</accession>
<dbReference type="EMBL" id="JBBPFD010000017">
    <property type="protein sequence ID" value="KAK7891923.1"/>
    <property type="molecule type" value="Genomic_DNA"/>
</dbReference>
<comment type="caution">
    <text evidence="1">The sequence shown here is derived from an EMBL/GenBank/DDBJ whole genome shotgun (WGS) entry which is preliminary data.</text>
</comment>
<keyword evidence="2" id="KW-1185">Reference proteome</keyword>
<proteinExistence type="predicted"/>